<sequence length="228" mass="25983">MQAYHSAVNYFAHGLPYLDQPYVLAGTAVPDWLSVVDRRARVRARTVAPHADATGAEDAQLAAGILQHLDDDQWFHGTRGFVEVTGAMTREFREVLGPGDGMRCSFLGHIVTELLLDRVLIEQHPGVLDRYYEVMSEVEPTVVEANVNRWARQPTRQLDPFIPLFLAERFLDDYRHTERLLRRLNQVMRRVKLPSLPREVLPVLEHGAELVRDRQGDLLPAERYPGIG</sequence>
<dbReference type="KEGG" id="mri:Mal4_41690"/>
<organism evidence="1 2">
    <name type="scientific">Maioricimonas rarisocia</name>
    <dbReference type="NCBI Taxonomy" id="2528026"/>
    <lineage>
        <taxon>Bacteria</taxon>
        <taxon>Pseudomonadati</taxon>
        <taxon>Planctomycetota</taxon>
        <taxon>Planctomycetia</taxon>
        <taxon>Planctomycetales</taxon>
        <taxon>Planctomycetaceae</taxon>
        <taxon>Maioricimonas</taxon>
    </lineage>
</organism>
<evidence type="ECO:0000313" key="1">
    <source>
        <dbReference type="EMBL" id="QDU39821.1"/>
    </source>
</evidence>
<dbReference type="AlphaFoldDB" id="A0A517ZBL3"/>
<name>A0A517ZBL3_9PLAN</name>
<dbReference type="EMBL" id="CP036275">
    <property type="protein sequence ID" value="QDU39821.1"/>
    <property type="molecule type" value="Genomic_DNA"/>
</dbReference>
<reference evidence="1 2" key="1">
    <citation type="submission" date="2019-02" db="EMBL/GenBank/DDBJ databases">
        <title>Deep-cultivation of Planctomycetes and their phenomic and genomic characterization uncovers novel biology.</title>
        <authorList>
            <person name="Wiegand S."/>
            <person name="Jogler M."/>
            <person name="Boedeker C."/>
            <person name="Pinto D."/>
            <person name="Vollmers J."/>
            <person name="Rivas-Marin E."/>
            <person name="Kohn T."/>
            <person name="Peeters S.H."/>
            <person name="Heuer A."/>
            <person name="Rast P."/>
            <person name="Oberbeckmann S."/>
            <person name="Bunk B."/>
            <person name="Jeske O."/>
            <person name="Meyerdierks A."/>
            <person name="Storesund J.E."/>
            <person name="Kallscheuer N."/>
            <person name="Luecker S."/>
            <person name="Lage O.M."/>
            <person name="Pohl T."/>
            <person name="Merkel B.J."/>
            <person name="Hornburger P."/>
            <person name="Mueller R.-W."/>
            <person name="Bruemmer F."/>
            <person name="Labrenz M."/>
            <person name="Spormann A.M."/>
            <person name="Op den Camp H."/>
            <person name="Overmann J."/>
            <person name="Amann R."/>
            <person name="Jetten M.S.M."/>
            <person name="Mascher T."/>
            <person name="Medema M.H."/>
            <person name="Devos D.P."/>
            <person name="Kaster A.-K."/>
            <person name="Ovreas L."/>
            <person name="Rohde M."/>
            <person name="Galperin M.Y."/>
            <person name="Jogler C."/>
        </authorList>
    </citation>
    <scope>NUCLEOTIDE SEQUENCE [LARGE SCALE GENOMIC DNA]</scope>
    <source>
        <strain evidence="1 2">Mal4</strain>
    </source>
</reference>
<accession>A0A517ZBL3</accession>
<protein>
    <submittedName>
        <fullName evidence="1">Uncharacterized protein</fullName>
    </submittedName>
</protein>
<proteinExistence type="predicted"/>
<dbReference type="OrthoDB" id="269293at2"/>
<evidence type="ECO:0000313" key="2">
    <source>
        <dbReference type="Proteomes" id="UP000320496"/>
    </source>
</evidence>
<dbReference type="Proteomes" id="UP000320496">
    <property type="component" value="Chromosome"/>
</dbReference>
<gene>
    <name evidence="1" type="ORF">Mal4_41690</name>
</gene>
<keyword evidence="2" id="KW-1185">Reference proteome</keyword>